<dbReference type="PhylomeDB" id="B3S7E9"/>
<dbReference type="PRINTS" id="PR00081">
    <property type="entry name" value="GDHRDH"/>
</dbReference>
<evidence type="ECO:0000313" key="3">
    <source>
        <dbReference type="Proteomes" id="UP000009022"/>
    </source>
</evidence>
<dbReference type="InParanoid" id="B3S7E9"/>
<dbReference type="Gene3D" id="3.40.50.720">
    <property type="entry name" value="NAD(P)-binding Rossmann-like Domain"/>
    <property type="match status" value="1"/>
</dbReference>
<dbReference type="Proteomes" id="UP000009022">
    <property type="component" value="Unassembled WGS sequence"/>
</dbReference>
<dbReference type="FunCoup" id="B3S7E9">
    <property type="interactions" value="655"/>
</dbReference>
<protein>
    <recommendedName>
        <fullName evidence="4">2,4-dienoyl-CoA reductase</fullName>
    </recommendedName>
</protein>
<keyword evidence="1" id="KW-0560">Oxidoreductase</keyword>
<dbReference type="AlphaFoldDB" id="B3S7E9"/>
<proteinExistence type="predicted"/>
<dbReference type="OrthoDB" id="1888931at2759"/>
<name>B3S7E9_TRIAD</name>
<evidence type="ECO:0000256" key="1">
    <source>
        <dbReference type="ARBA" id="ARBA00023002"/>
    </source>
</evidence>
<dbReference type="HOGENOM" id="CLU_010194_1_2_1"/>
<dbReference type="OMA" id="GKAMTKY"/>
<organism evidence="2 3">
    <name type="scientific">Trichoplax adhaerens</name>
    <name type="common">Trichoplax reptans</name>
    <dbReference type="NCBI Taxonomy" id="10228"/>
    <lineage>
        <taxon>Eukaryota</taxon>
        <taxon>Metazoa</taxon>
        <taxon>Placozoa</taxon>
        <taxon>Uniplacotomia</taxon>
        <taxon>Trichoplacea</taxon>
        <taxon>Trichoplacidae</taxon>
        <taxon>Trichoplax</taxon>
    </lineage>
</organism>
<dbReference type="CTD" id="6757458"/>
<dbReference type="Pfam" id="PF13561">
    <property type="entry name" value="adh_short_C2"/>
    <property type="match status" value="1"/>
</dbReference>
<dbReference type="GeneID" id="6757458"/>
<accession>B3S7E9</accession>
<dbReference type="KEGG" id="tad:TRIADDRAFT_63390"/>
<dbReference type="SUPFAM" id="SSF51735">
    <property type="entry name" value="NAD(P)-binding Rossmann-fold domains"/>
    <property type="match status" value="1"/>
</dbReference>
<keyword evidence="3" id="KW-1185">Reference proteome</keyword>
<sequence>MLPPGTFNGKVAFITGGGTGIGKGIATNLSRLGASVVITSRKIDVLEKTAAEISDVYPIQADVRDATAVTKAVDQCLNEVGLPTLIVNNAAGNFVSPTERLSANAFRTIVEIVLLGSSNVTLEIGKRLIEAQKAGAFVSISTTYADVGSGFVVPSACSKAGVNAMVRSLAAEWGRYGMRFNAIAPGAIETKGAMSRLDPTGGFYKKAIERTPAGRCGQIGELANLASYLLSDYANWLSGEVINLDGGEMAYMAGQMNALSSVSSKEWDLMEKAIRSVKGS</sequence>
<dbReference type="GO" id="GO:0006635">
    <property type="term" value="P:fatty acid beta-oxidation"/>
    <property type="evidence" value="ECO:0000318"/>
    <property type="project" value="GO_Central"/>
</dbReference>
<evidence type="ECO:0008006" key="4">
    <source>
        <dbReference type="Google" id="ProtNLM"/>
    </source>
</evidence>
<gene>
    <name evidence="2" type="ORF">TRIADDRAFT_63390</name>
</gene>
<reference evidence="2 3" key="1">
    <citation type="journal article" date="2008" name="Nature">
        <title>The Trichoplax genome and the nature of placozoans.</title>
        <authorList>
            <person name="Srivastava M."/>
            <person name="Begovic E."/>
            <person name="Chapman J."/>
            <person name="Putnam N.H."/>
            <person name="Hellsten U."/>
            <person name="Kawashima T."/>
            <person name="Kuo A."/>
            <person name="Mitros T."/>
            <person name="Salamov A."/>
            <person name="Carpenter M.L."/>
            <person name="Signorovitch A.Y."/>
            <person name="Moreno M.A."/>
            <person name="Kamm K."/>
            <person name="Grimwood J."/>
            <person name="Schmutz J."/>
            <person name="Shapiro H."/>
            <person name="Grigoriev I.V."/>
            <person name="Buss L.W."/>
            <person name="Schierwater B."/>
            <person name="Dellaporta S.L."/>
            <person name="Rokhsar D.S."/>
        </authorList>
    </citation>
    <scope>NUCLEOTIDE SEQUENCE [LARGE SCALE GENOMIC DNA]</scope>
    <source>
        <strain evidence="2 3">Grell-BS-1999</strain>
    </source>
</reference>
<dbReference type="PANTHER" id="PTHR43658">
    <property type="entry name" value="SHORT-CHAIN DEHYDROGENASE/REDUCTASE"/>
    <property type="match status" value="1"/>
</dbReference>
<dbReference type="eggNOG" id="KOG0725">
    <property type="taxonomic scope" value="Eukaryota"/>
</dbReference>
<dbReference type="GO" id="GO:0005739">
    <property type="term" value="C:mitochondrion"/>
    <property type="evidence" value="ECO:0000318"/>
    <property type="project" value="GO_Central"/>
</dbReference>
<dbReference type="GO" id="GO:0008670">
    <property type="term" value="F:2,4-dienoyl-CoA reductase (NADPH) activity"/>
    <property type="evidence" value="ECO:0000318"/>
    <property type="project" value="GO_Central"/>
</dbReference>
<dbReference type="STRING" id="10228.B3S7E9"/>
<dbReference type="CDD" id="cd05369">
    <property type="entry name" value="TER_DECR_SDR_a"/>
    <property type="match status" value="1"/>
</dbReference>
<dbReference type="InterPro" id="IPR036291">
    <property type="entry name" value="NAD(P)-bd_dom_sf"/>
</dbReference>
<dbReference type="InterPro" id="IPR002347">
    <property type="entry name" value="SDR_fam"/>
</dbReference>
<evidence type="ECO:0000313" key="2">
    <source>
        <dbReference type="EMBL" id="EDV21186.1"/>
    </source>
</evidence>
<dbReference type="PANTHER" id="PTHR43658:SF8">
    <property type="entry name" value="17-BETA-HYDROXYSTEROID DEHYDROGENASE 14-RELATED"/>
    <property type="match status" value="1"/>
</dbReference>
<dbReference type="EMBL" id="DS985254">
    <property type="protein sequence ID" value="EDV21186.1"/>
    <property type="molecule type" value="Genomic_DNA"/>
</dbReference>
<dbReference type="RefSeq" id="XP_002116153.1">
    <property type="nucleotide sequence ID" value="XM_002116117.1"/>
</dbReference>